<keyword evidence="2" id="KW-1185">Reference proteome</keyword>
<sequence>MMTKMRQSRTMWGCMISIMALFLLITGCFNQKLKEGVASGSAVPGKTKGGPSPVYYDFGDVLVPSEMKINKKASFVYKTPGFAGGVLSLKGRVEVNSLINFFSRNMANDNWKLISSFKAPRTIMLFHKGNRWCVISISEKDFSTRAEVWVAPTIDESETNEGLLK</sequence>
<reference evidence="1" key="1">
    <citation type="journal article" date="2021" name="Microb. Physiol.">
        <title>Proteogenomic Insights into the Physiology of Marine, Sulfate-Reducing, Filamentous Desulfonema limicola and Desulfonema magnum.</title>
        <authorList>
            <person name="Schnaars V."/>
            <person name="Wohlbrand L."/>
            <person name="Scheve S."/>
            <person name="Hinrichs C."/>
            <person name="Reinhardt R."/>
            <person name="Rabus R."/>
        </authorList>
    </citation>
    <scope>NUCLEOTIDE SEQUENCE</scope>
    <source>
        <strain evidence="1">4be13</strain>
    </source>
</reference>
<dbReference type="RefSeq" id="WP_207678972.1">
    <property type="nucleotide sequence ID" value="NZ_CP061800.1"/>
</dbReference>
<gene>
    <name evidence="1" type="ORF">dnm_070890</name>
</gene>
<proteinExistence type="predicted"/>
<dbReference type="KEGG" id="dmm:dnm_070890"/>
<name>A0A975BSW9_9BACT</name>
<evidence type="ECO:0000313" key="2">
    <source>
        <dbReference type="Proteomes" id="UP000663722"/>
    </source>
</evidence>
<evidence type="ECO:0008006" key="3">
    <source>
        <dbReference type="Google" id="ProtNLM"/>
    </source>
</evidence>
<dbReference type="AlphaFoldDB" id="A0A975BSW9"/>
<accession>A0A975BSW9</accession>
<protein>
    <recommendedName>
        <fullName evidence="3">Lipoprotein</fullName>
    </recommendedName>
</protein>
<organism evidence="1 2">
    <name type="scientific">Desulfonema magnum</name>
    <dbReference type="NCBI Taxonomy" id="45655"/>
    <lineage>
        <taxon>Bacteria</taxon>
        <taxon>Pseudomonadati</taxon>
        <taxon>Thermodesulfobacteriota</taxon>
        <taxon>Desulfobacteria</taxon>
        <taxon>Desulfobacterales</taxon>
        <taxon>Desulfococcaceae</taxon>
        <taxon>Desulfonema</taxon>
    </lineage>
</organism>
<dbReference type="EMBL" id="CP061800">
    <property type="protein sequence ID" value="QTA91025.1"/>
    <property type="molecule type" value="Genomic_DNA"/>
</dbReference>
<dbReference type="PROSITE" id="PS51257">
    <property type="entry name" value="PROKAR_LIPOPROTEIN"/>
    <property type="match status" value="1"/>
</dbReference>
<dbReference type="Proteomes" id="UP000663722">
    <property type="component" value="Chromosome"/>
</dbReference>
<evidence type="ECO:0000313" key="1">
    <source>
        <dbReference type="EMBL" id="QTA91025.1"/>
    </source>
</evidence>